<reference evidence="3" key="1">
    <citation type="submission" date="2019-12" db="EMBL/GenBank/DDBJ databases">
        <title>Complete and draft genome sequences of new strains and members of some known species of the genus Rathayibacter isolated from plants.</title>
        <authorList>
            <person name="Tarlachkov S.V."/>
            <person name="Starodumova I.P."/>
            <person name="Dorofeeva L.V."/>
            <person name="Prisyazhnaya N.V."/>
            <person name="Leyn S."/>
            <person name="Zlamal J."/>
            <person name="Elan M."/>
            <person name="Osterman A.L."/>
            <person name="Nadler S."/>
            <person name="Subbotin S.A."/>
            <person name="Evtushenko L.I."/>
        </authorList>
    </citation>
    <scope>NUCLEOTIDE SEQUENCE [LARGE SCALE GENOMIC DNA]</scope>
    <source>
        <strain evidence="3">VKM Ac-2761</strain>
    </source>
</reference>
<gene>
    <name evidence="2" type="ORF">GSU10_01980</name>
</gene>
<sequence length="173" mass="17263">MPASADTSPPGARTPPAAARSIALAALVAGSALLAGCTTAATPRPDTTAASSPSPTPVGDTALLRQMDSQVAAVYSDRRPAGTFIGSASATERLPAPGEGAASKVVLALRCTGSGEYSITVRQDRPNTVGATCGDDGSGIAAVPLSNPGQPTVLDVSVPEGSDYWLTTYYTSQ</sequence>
<dbReference type="AlphaFoldDB" id="A0AAE6V6N6"/>
<dbReference type="EMBL" id="CP047186">
    <property type="protein sequence ID" value="QHC54546.1"/>
    <property type="molecule type" value="Genomic_DNA"/>
</dbReference>
<evidence type="ECO:0008006" key="4">
    <source>
        <dbReference type="Google" id="ProtNLM"/>
    </source>
</evidence>
<dbReference type="RefSeq" id="WP_132505708.1">
    <property type="nucleotide sequence ID" value="NZ_CP047186.1"/>
</dbReference>
<feature type="signal peptide" evidence="1">
    <location>
        <begin position="1"/>
        <end position="40"/>
    </location>
</feature>
<protein>
    <recommendedName>
        <fullName evidence="4">Lipoprotein</fullName>
    </recommendedName>
</protein>
<organism evidence="2 3">
    <name type="scientific">Rathayibacter tanaceti</name>
    <dbReference type="NCBI Taxonomy" id="1671680"/>
    <lineage>
        <taxon>Bacteria</taxon>
        <taxon>Bacillati</taxon>
        <taxon>Actinomycetota</taxon>
        <taxon>Actinomycetes</taxon>
        <taxon>Micrococcales</taxon>
        <taxon>Microbacteriaceae</taxon>
        <taxon>Rathayibacter</taxon>
    </lineage>
</organism>
<dbReference type="Proteomes" id="UP000465031">
    <property type="component" value="Chromosome"/>
</dbReference>
<name>A0AAE6V6N6_9MICO</name>
<proteinExistence type="predicted"/>
<dbReference type="KEGG" id="rte:GSU10_01980"/>
<feature type="chain" id="PRO_5042012561" description="Lipoprotein" evidence="1">
    <location>
        <begin position="41"/>
        <end position="173"/>
    </location>
</feature>
<keyword evidence="1" id="KW-0732">Signal</keyword>
<evidence type="ECO:0000256" key="1">
    <source>
        <dbReference type="SAM" id="SignalP"/>
    </source>
</evidence>
<accession>A0AAE6V6N6</accession>
<evidence type="ECO:0000313" key="3">
    <source>
        <dbReference type="Proteomes" id="UP000465031"/>
    </source>
</evidence>
<evidence type="ECO:0000313" key="2">
    <source>
        <dbReference type="EMBL" id="QHC54546.1"/>
    </source>
</evidence>